<sequence>WRLVQLLEAEEVNLFRGELDDEIYAVRFFRATLRLDDWRVGGPQPMSRDVECDSVLCVLLMVVLSRLSWSPFSTCLCAVEPARFQFSQCAPEGAAHYDTGSCGSVGSLRVSWSFVTPCWLCLTVAMSCWGSGCVGFSAGGWRCPATTADSAWTAESLWVALHYAFRHLVEVPEECRVELSLWPLWVLLGVVVLHCGDMLLGPVRAGCVVMVFGLSVTAAWRLFPSWCQRVVTLECVVFPDLVICVRGPEGFGFSALNLVESPLRWALCHFRALGAVAGAASASVVSNSKSFEFCADSSGVGLGAVLMRQVRGELDDEICAVRFFRCRATLHLDDWRVGGPQPVSRDVECDSILCVLLVVVFSQLPWSPFSTCLCAVEPARFQFSQCAPEEAAHYDTGSCVLTKWVRGQLACVVELRYFVLALLDYCE</sequence>
<dbReference type="EMBL" id="NMUH01000678">
    <property type="protein sequence ID" value="MQL83165.1"/>
    <property type="molecule type" value="Genomic_DNA"/>
</dbReference>
<proteinExistence type="predicted"/>
<gene>
    <name evidence="1" type="ORF">Taro_015649</name>
</gene>
<dbReference type="Proteomes" id="UP000652761">
    <property type="component" value="Unassembled WGS sequence"/>
</dbReference>
<keyword evidence="2" id="KW-1185">Reference proteome</keyword>
<feature type="non-terminal residue" evidence="1">
    <location>
        <position position="1"/>
    </location>
</feature>
<protein>
    <submittedName>
        <fullName evidence="1">Uncharacterized protein</fullName>
    </submittedName>
</protein>
<dbReference type="AlphaFoldDB" id="A0A843UI43"/>
<evidence type="ECO:0000313" key="2">
    <source>
        <dbReference type="Proteomes" id="UP000652761"/>
    </source>
</evidence>
<reference evidence="1" key="1">
    <citation type="submission" date="2017-07" db="EMBL/GenBank/DDBJ databases">
        <title>Taro Niue Genome Assembly and Annotation.</title>
        <authorList>
            <person name="Atibalentja N."/>
            <person name="Keating K."/>
            <person name="Fields C.J."/>
        </authorList>
    </citation>
    <scope>NUCLEOTIDE SEQUENCE</scope>
    <source>
        <strain evidence="1">Niue_2</strain>
        <tissue evidence="1">Leaf</tissue>
    </source>
</reference>
<comment type="caution">
    <text evidence="1">The sequence shown here is derived from an EMBL/GenBank/DDBJ whole genome shotgun (WGS) entry which is preliminary data.</text>
</comment>
<name>A0A843UI43_COLES</name>
<organism evidence="1 2">
    <name type="scientific">Colocasia esculenta</name>
    <name type="common">Wild taro</name>
    <name type="synonym">Arum esculentum</name>
    <dbReference type="NCBI Taxonomy" id="4460"/>
    <lineage>
        <taxon>Eukaryota</taxon>
        <taxon>Viridiplantae</taxon>
        <taxon>Streptophyta</taxon>
        <taxon>Embryophyta</taxon>
        <taxon>Tracheophyta</taxon>
        <taxon>Spermatophyta</taxon>
        <taxon>Magnoliopsida</taxon>
        <taxon>Liliopsida</taxon>
        <taxon>Araceae</taxon>
        <taxon>Aroideae</taxon>
        <taxon>Colocasieae</taxon>
        <taxon>Colocasia</taxon>
    </lineage>
</organism>
<accession>A0A843UI43</accession>
<evidence type="ECO:0000313" key="1">
    <source>
        <dbReference type="EMBL" id="MQL83165.1"/>
    </source>
</evidence>